<keyword evidence="3 9" id="KW-0808">Transferase</keyword>
<accession>A0A1J5RTB0</accession>
<dbReference type="Pfam" id="PF01288">
    <property type="entry name" value="HPPK"/>
    <property type="match status" value="1"/>
</dbReference>
<organism evidence="9">
    <name type="scientific">mine drainage metagenome</name>
    <dbReference type="NCBI Taxonomy" id="410659"/>
    <lineage>
        <taxon>unclassified sequences</taxon>
        <taxon>metagenomes</taxon>
        <taxon>ecological metagenomes</taxon>
    </lineage>
</organism>
<evidence type="ECO:0000259" key="8">
    <source>
        <dbReference type="Pfam" id="PF01288"/>
    </source>
</evidence>
<reference evidence="9" key="1">
    <citation type="submission" date="2016-10" db="EMBL/GenBank/DDBJ databases">
        <title>Sequence of Gallionella enrichment culture.</title>
        <authorList>
            <person name="Poehlein A."/>
            <person name="Muehling M."/>
            <person name="Daniel R."/>
        </authorList>
    </citation>
    <scope>NUCLEOTIDE SEQUENCE</scope>
</reference>
<dbReference type="CDD" id="cd00483">
    <property type="entry name" value="HPPK"/>
    <property type="match status" value="1"/>
</dbReference>
<dbReference type="SUPFAM" id="SSF55083">
    <property type="entry name" value="6-hydroxymethyl-7,8-dihydropterin pyrophosphokinase, HPPK"/>
    <property type="match status" value="1"/>
</dbReference>
<feature type="domain" description="7,8-dihydro-6-hydroxymethylpterin-pyrophosphokinase" evidence="8">
    <location>
        <begin position="6"/>
        <end position="139"/>
    </location>
</feature>
<protein>
    <recommendedName>
        <fullName evidence="2">2-amino-4-hydroxy-6-hydroxymethyldihydropteridine diphosphokinase</fullName>
        <ecNumber evidence="2">2.7.6.3</ecNumber>
    </recommendedName>
</protein>
<dbReference type="InterPro" id="IPR035907">
    <property type="entry name" value="Hppk_sf"/>
</dbReference>
<dbReference type="GO" id="GO:0005524">
    <property type="term" value="F:ATP binding"/>
    <property type="evidence" value="ECO:0007669"/>
    <property type="project" value="UniProtKB-KW"/>
</dbReference>
<name>A0A1J5RTB0_9ZZZZ</name>
<dbReference type="GO" id="GO:0016301">
    <property type="term" value="F:kinase activity"/>
    <property type="evidence" value="ECO:0007669"/>
    <property type="project" value="UniProtKB-KW"/>
</dbReference>
<evidence type="ECO:0000313" key="9">
    <source>
        <dbReference type="EMBL" id="OIQ95316.1"/>
    </source>
</evidence>
<evidence type="ECO:0000256" key="6">
    <source>
        <dbReference type="ARBA" id="ARBA00022840"/>
    </source>
</evidence>
<evidence type="ECO:0000256" key="3">
    <source>
        <dbReference type="ARBA" id="ARBA00022679"/>
    </source>
</evidence>
<gene>
    <name evidence="9" type="primary">folK_4</name>
    <name evidence="9" type="ORF">GALL_226910</name>
</gene>
<sequence length="166" mass="18359">MMNKAFIALGSNLANPIEQVKNAFIALEQLPNTRVLKKSSLYQTAPIDCRVDPLNPVPDFINAVVEIETELSPQGLLEALLTIEASVGRERPYINAPRTLDCDLLLFADIELDTDSLTLPHPRMHKRGFVLLPLSEIAPDAFIPNHGNVSQLLNPSLLTDIKKLDL</sequence>
<keyword evidence="4" id="KW-0547">Nucleotide-binding</keyword>
<dbReference type="Gene3D" id="3.30.70.560">
    <property type="entry name" value="7,8-Dihydro-6-hydroxymethylpterin-pyrophosphokinase HPPK"/>
    <property type="match status" value="1"/>
</dbReference>
<proteinExistence type="predicted"/>
<dbReference type="GO" id="GO:0046654">
    <property type="term" value="P:tetrahydrofolate biosynthetic process"/>
    <property type="evidence" value="ECO:0007669"/>
    <property type="project" value="UniProtKB-UniPathway"/>
</dbReference>
<keyword evidence="7" id="KW-0289">Folate biosynthesis</keyword>
<evidence type="ECO:0000256" key="2">
    <source>
        <dbReference type="ARBA" id="ARBA00013253"/>
    </source>
</evidence>
<dbReference type="InterPro" id="IPR000550">
    <property type="entry name" value="Hppk"/>
</dbReference>
<dbReference type="EMBL" id="MLJW01000169">
    <property type="protein sequence ID" value="OIQ95316.1"/>
    <property type="molecule type" value="Genomic_DNA"/>
</dbReference>
<dbReference type="GO" id="GO:0003848">
    <property type="term" value="F:2-amino-4-hydroxy-6-hydroxymethyldihydropteridine diphosphokinase activity"/>
    <property type="evidence" value="ECO:0007669"/>
    <property type="project" value="UniProtKB-EC"/>
</dbReference>
<evidence type="ECO:0000256" key="4">
    <source>
        <dbReference type="ARBA" id="ARBA00022741"/>
    </source>
</evidence>
<dbReference type="PANTHER" id="PTHR43071">
    <property type="entry name" value="2-AMINO-4-HYDROXY-6-HYDROXYMETHYLDIHYDROPTERIDINE PYROPHOSPHOKINASE"/>
    <property type="match status" value="1"/>
</dbReference>
<evidence type="ECO:0000256" key="7">
    <source>
        <dbReference type="ARBA" id="ARBA00022909"/>
    </source>
</evidence>
<dbReference type="AlphaFoldDB" id="A0A1J5RTB0"/>
<dbReference type="NCBIfam" id="TIGR01498">
    <property type="entry name" value="folK"/>
    <property type="match status" value="1"/>
</dbReference>
<dbReference type="GO" id="GO:0046656">
    <property type="term" value="P:folic acid biosynthetic process"/>
    <property type="evidence" value="ECO:0007669"/>
    <property type="project" value="UniProtKB-KW"/>
</dbReference>
<keyword evidence="5 9" id="KW-0418">Kinase</keyword>
<evidence type="ECO:0000256" key="5">
    <source>
        <dbReference type="ARBA" id="ARBA00022777"/>
    </source>
</evidence>
<comment type="pathway">
    <text evidence="1">Cofactor biosynthesis; tetrahydrofolate biosynthesis; 2-amino-4-hydroxy-6-hydroxymethyl-7,8-dihydropteridine diphosphate from 7,8-dihydroneopterin triphosphate: step 4/4.</text>
</comment>
<evidence type="ECO:0000256" key="1">
    <source>
        <dbReference type="ARBA" id="ARBA00005051"/>
    </source>
</evidence>
<dbReference type="UniPathway" id="UPA00077">
    <property type="reaction ID" value="UER00155"/>
</dbReference>
<comment type="caution">
    <text evidence="9">The sequence shown here is derived from an EMBL/GenBank/DDBJ whole genome shotgun (WGS) entry which is preliminary data.</text>
</comment>
<dbReference type="EC" id="2.7.6.3" evidence="2"/>
<keyword evidence="6" id="KW-0067">ATP-binding</keyword>
<dbReference type="PANTHER" id="PTHR43071:SF1">
    <property type="entry name" value="2-AMINO-4-HYDROXY-6-HYDROXYMETHYLDIHYDROPTERIDINE PYROPHOSPHOKINASE"/>
    <property type="match status" value="1"/>
</dbReference>